<dbReference type="PANTHER" id="PTHR31374">
    <property type="entry name" value="AUXIN-INDUCED PROTEIN-LIKE-RELATED"/>
    <property type="match status" value="1"/>
</dbReference>
<sequence>MASHTECVRCNISNIVKLRRTCMWRKPGSGGGKKPPRDVPPGHVAVTVGEARRRFVIRADYLNHPLLQQLLDQAYEEYGQSKEGPLAIPCDEFLFQNIIHSLASQFSCNVNEKKLVLSLWKDSGPLLNGFSRGSTC</sequence>
<evidence type="ECO:0000313" key="3">
    <source>
        <dbReference type="Proteomes" id="UP000288805"/>
    </source>
</evidence>
<dbReference type="AlphaFoldDB" id="A0A438JSB5"/>
<dbReference type="PANTHER" id="PTHR31374:SF269">
    <property type="entry name" value="AUXIN RESPONSIVE SAUR PROTEIN"/>
    <property type="match status" value="1"/>
</dbReference>
<dbReference type="Pfam" id="PF02519">
    <property type="entry name" value="Auxin_inducible"/>
    <property type="match status" value="1"/>
</dbReference>
<comment type="similarity">
    <text evidence="1">Belongs to the ARG7 family.</text>
</comment>
<name>A0A438JSB5_VITVI</name>
<dbReference type="Gramene" id="Vitis08g01506.t01">
    <property type="protein sequence ID" value="Vitis08g01506.t01.CDS"/>
    <property type="gene ID" value="Vitis08g01506"/>
</dbReference>
<dbReference type="GO" id="GO:0009733">
    <property type="term" value="P:response to auxin"/>
    <property type="evidence" value="ECO:0007669"/>
    <property type="project" value="InterPro"/>
</dbReference>
<reference evidence="2 3" key="1">
    <citation type="journal article" date="2018" name="PLoS Genet.">
        <title>Population sequencing reveals clonal diversity and ancestral inbreeding in the grapevine cultivar Chardonnay.</title>
        <authorList>
            <person name="Roach M.J."/>
            <person name="Johnson D.L."/>
            <person name="Bohlmann J."/>
            <person name="van Vuuren H.J."/>
            <person name="Jones S.J."/>
            <person name="Pretorius I.S."/>
            <person name="Schmidt S.A."/>
            <person name="Borneman A.R."/>
        </authorList>
    </citation>
    <scope>NUCLEOTIDE SEQUENCE [LARGE SCALE GENOMIC DNA]</scope>
    <source>
        <strain evidence="3">cv. Chardonnay</strain>
        <tissue evidence="2">Leaf</tissue>
    </source>
</reference>
<dbReference type="InterPro" id="IPR003676">
    <property type="entry name" value="SAUR_fam"/>
</dbReference>
<accession>A0A438JSB5</accession>
<proteinExistence type="inferred from homology"/>
<comment type="caution">
    <text evidence="2">The sequence shown here is derived from an EMBL/GenBank/DDBJ whole genome shotgun (WGS) entry which is preliminary data.</text>
</comment>
<evidence type="ECO:0000256" key="1">
    <source>
        <dbReference type="ARBA" id="ARBA00006974"/>
    </source>
</evidence>
<organism evidence="2 3">
    <name type="scientific">Vitis vinifera</name>
    <name type="common">Grape</name>
    <dbReference type="NCBI Taxonomy" id="29760"/>
    <lineage>
        <taxon>Eukaryota</taxon>
        <taxon>Viridiplantae</taxon>
        <taxon>Streptophyta</taxon>
        <taxon>Embryophyta</taxon>
        <taxon>Tracheophyta</taxon>
        <taxon>Spermatophyta</taxon>
        <taxon>Magnoliopsida</taxon>
        <taxon>eudicotyledons</taxon>
        <taxon>Gunneridae</taxon>
        <taxon>Pentapetalae</taxon>
        <taxon>rosids</taxon>
        <taxon>Vitales</taxon>
        <taxon>Vitaceae</taxon>
        <taxon>Viteae</taxon>
        <taxon>Vitis</taxon>
    </lineage>
</organism>
<dbReference type="KEGG" id="vvi:100242479"/>
<evidence type="ECO:0000313" key="2">
    <source>
        <dbReference type="EMBL" id="RVX11825.1"/>
    </source>
</evidence>
<dbReference type="EMBL" id="QGNW01000029">
    <property type="protein sequence ID" value="RVX11825.1"/>
    <property type="molecule type" value="Genomic_DNA"/>
</dbReference>
<protein>
    <submittedName>
        <fullName evidence="2">Auxin-responsive protein SAUR40</fullName>
    </submittedName>
</protein>
<gene>
    <name evidence="2" type="primary">SAUR40_0</name>
    <name evidence="2" type="ORF">CK203_009485</name>
</gene>
<dbReference type="OrthoDB" id="1624361at2759"/>
<dbReference type="Proteomes" id="UP000288805">
    <property type="component" value="Unassembled WGS sequence"/>
</dbReference>